<name>A0ACC2Q6J4_9NEOP</name>
<evidence type="ECO:0000313" key="2">
    <source>
        <dbReference type="Proteomes" id="UP001231649"/>
    </source>
</evidence>
<dbReference type="EMBL" id="CM056801">
    <property type="protein sequence ID" value="KAJ8708686.1"/>
    <property type="molecule type" value="Genomic_DNA"/>
</dbReference>
<gene>
    <name evidence="1" type="ORF">PYW08_010068</name>
</gene>
<keyword evidence="2" id="KW-1185">Reference proteome</keyword>
<accession>A0ACC2Q6J4</accession>
<protein>
    <submittedName>
        <fullName evidence="1">Uncharacterized protein</fullName>
    </submittedName>
</protein>
<comment type="caution">
    <text evidence="1">The sequence shown here is derived from an EMBL/GenBank/DDBJ whole genome shotgun (WGS) entry which is preliminary data.</text>
</comment>
<proteinExistence type="predicted"/>
<organism evidence="1 2">
    <name type="scientific">Mythimna loreyi</name>
    <dbReference type="NCBI Taxonomy" id="667449"/>
    <lineage>
        <taxon>Eukaryota</taxon>
        <taxon>Metazoa</taxon>
        <taxon>Ecdysozoa</taxon>
        <taxon>Arthropoda</taxon>
        <taxon>Hexapoda</taxon>
        <taxon>Insecta</taxon>
        <taxon>Pterygota</taxon>
        <taxon>Neoptera</taxon>
        <taxon>Endopterygota</taxon>
        <taxon>Lepidoptera</taxon>
        <taxon>Glossata</taxon>
        <taxon>Ditrysia</taxon>
        <taxon>Noctuoidea</taxon>
        <taxon>Noctuidae</taxon>
        <taxon>Noctuinae</taxon>
        <taxon>Hadenini</taxon>
        <taxon>Mythimna</taxon>
    </lineage>
</organism>
<sequence>MFPSTLNSEIYVTQIHIQNEAKVTKTKIPDNTNIPSVNYNELLCHKDVKKCNSSDEIIRVIYGNTTVDNVRRYGQWFTYKNVYKMETENIKKEEGKEEGKAESKKSSKKSEKSKKSSQTVDSKKGQADKANKMEQIQESKEPEDDPAIREPWNPLDSLFLVKMLSLTFIMLSVTAAFVLHSYSSNLMHRIYVESYFGKALFIMGMGGILVLNYFLMCSQCMRAFPCNFVVLFMTVICMSVITSYITASYKTIIIFYALIATAVTVLVCLGLAMTSFDFTQYSIYLMVIGVAFAVLSPLIFMTSVILGFRYQTVQLVILFIGTLINSIVLIMELQMIIGGRFVSLNENDYAYGAFMLYTSIIDMFLKLLQIIGMVLDDGEDDW</sequence>
<reference evidence="1" key="1">
    <citation type="submission" date="2023-03" db="EMBL/GenBank/DDBJ databases">
        <title>Chromosome-level genomes of two armyworms, Mythimna separata and Mythimna loreyi, provide insights into the biosynthesis and reception of sex pheromones.</title>
        <authorList>
            <person name="Zhao H."/>
        </authorList>
    </citation>
    <scope>NUCLEOTIDE SEQUENCE</scope>
    <source>
        <strain evidence="1">BeijingLab</strain>
    </source>
</reference>
<dbReference type="Proteomes" id="UP001231649">
    <property type="component" value="Chromosome 25"/>
</dbReference>
<evidence type="ECO:0000313" key="1">
    <source>
        <dbReference type="EMBL" id="KAJ8708686.1"/>
    </source>
</evidence>